<dbReference type="GO" id="GO:0090168">
    <property type="term" value="P:Golgi reassembly"/>
    <property type="evidence" value="ECO:0007669"/>
    <property type="project" value="TreeGrafter"/>
</dbReference>
<dbReference type="PANTHER" id="PTHR14843:SF2">
    <property type="entry name" value="DEUBIQUITINATING PROTEIN VCPIP1"/>
    <property type="match status" value="1"/>
</dbReference>
<dbReference type="PROSITE" id="PS50802">
    <property type="entry name" value="OTU"/>
    <property type="match status" value="1"/>
</dbReference>
<evidence type="ECO:0000313" key="3">
    <source>
        <dbReference type="EMBL" id="KAI6647342.1"/>
    </source>
</evidence>
<sequence length="682" mass="76828">MLPILNSYLRGNETYRSGICPDSQCKSSIVFTSTDYQVQCVACGQRHLSKNLLNIEDLDSNNAFRAMRSKLLAQKPIELIKVNGISNFQCVLISPLLSHYGMNRGGQAELLGKDRVVDQSDFLDCAKIFSSRAFLIEKDHLGISGYGRDPHGNLYLKDTLQILQEVNEGEERLVPLHADGDGHCLVHAVSKCLMGREMFWHPLRLNLVNHLHTRLEMYKAALKDFMVEDEHEWETIIRESQPDYTPPDDQTSGLRNIHIFALSNILRRPIILLDKLTHIINAGDYAATFLPVFVDPVACTDTTGEMNKPIVIAWNSSAHNHFVPLVGIKNRPLPIISRDLLPKVWGVDQGLLDKYIQFDGPVCVIGGKKCMPDGTLQKLFTAMERLFSQKYSVSTGLVSEFNSCMKRHMFFGTTTNDQKRMIESTRQLIGEGKLFRCLNCRSLNVSDDNNKTADLLKRFIDTSAAINTIVSCEVCPINSPCRLVSSDGSPIYQNGDRTTTPSQGSNCACGFKHFWDGNEYDNVPLEIPIRLEFNQRQVDTKVAWFQDDSDPNLNSNAYDIAGKIVNEYYPGEFGSESIIRGVVDMLIKRVNDYNAQLESSRSGGSKKNEEITVRNPYMDTSTVPQHNPIPTKMIHTGLSKQTFHKEQLGVNEDEKKLQNRIHENAPHEQSRATNLANSRKVC</sequence>
<dbReference type="AlphaFoldDB" id="A0AAV7JEX1"/>
<dbReference type="InterPro" id="IPR039087">
    <property type="entry name" value="VCPIP1"/>
</dbReference>
<dbReference type="Proteomes" id="UP001165289">
    <property type="component" value="Unassembled WGS sequence"/>
</dbReference>
<proteinExistence type="predicted"/>
<feature type="domain" description="OTU" evidence="2">
    <location>
        <begin position="173"/>
        <end position="328"/>
    </location>
</feature>
<dbReference type="GO" id="GO:0016320">
    <property type="term" value="P:endoplasmic reticulum membrane fusion"/>
    <property type="evidence" value="ECO:0007669"/>
    <property type="project" value="TreeGrafter"/>
</dbReference>
<dbReference type="InterPro" id="IPR045827">
    <property type="entry name" value="VCPIP1_N"/>
</dbReference>
<accession>A0AAV7JEX1</accession>
<dbReference type="Pfam" id="PF19437">
    <property type="entry name" value="VCIP135_N"/>
    <property type="match status" value="1"/>
</dbReference>
<dbReference type="GO" id="GO:0016567">
    <property type="term" value="P:protein ubiquitination"/>
    <property type="evidence" value="ECO:0007669"/>
    <property type="project" value="InterPro"/>
</dbReference>
<protein>
    <submittedName>
        <fullName evidence="3">Deubiquitinating protein</fullName>
    </submittedName>
</protein>
<dbReference type="InterPro" id="IPR003323">
    <property type="entry name" value="OTU_dom"/>
</dbReference>
<dbReference type="GO" id="GO:0004843">
    <property type="term" value="F:cysteine-type deubiquitinase activity"/>
    <property type="evidence" value="ECO:0007669"/>
    <property type="project" value="InterPro"/>
</dbReference>
<dbReference type="Gene3D" id="3.90.70.80">
    <property type="match status" value="1"/>
</dbReference>
<organism evidence="3 4">
    <name type="scientific">Oopsacas minuta</name>
    <dbReference type="NCBI Taxonomy" id="111878"/>
    <lineage>
        <taxon>Eukaryota</taxon>
        <taxon>Metazoa</taxon>
        <taxon>Porifera</taxon>
        <taxon>Hexactinellida</taxon>
        <taxon>Hexasterophora</taxon>
        <taxon>Lyssacinosida</taxon>
        <taxon>Leucopsacidae</taxon>
        <taxon>Oopsacas</taxon>
    </lineage>
</organism>
<gene>
    <name evidence="3" type="ORF">LOD99_12338</name>
</gene>
<dbReference type="GO" id="GO:0071108">
    <property type="term" value="P:protein K48-linked deubiquitination"/>
    <property type="evidence" value="ECO:0007669"/>
    <property type="project" value="TreeGrafter"/>
</dbReference>
<keyword evidence="4" id="KW-1185">Reference proteome</keyword>
<evidence type="ECO:0000259" key="2">
    <source>
        <dbReference type="PROSITE" id="PS50802"/>
    </source>
</evidence>
<evidence type="ECO:0000256" key="1">
    <source>
        <dbReference type="SAM" id="MobiDB-lite"/>
    </source>
</evidence>
<dbReference type="GO" id="GO:0035871">
    <property type="term" value="P:protein K11-linked deubiquitination"/>
    <property type="evidence" value="ECO:0007669"/>
    <property type="project" value="TreeGrafter"/>
</dbReference>
<feature type="region of interest" description="Disordered" evidence="1">
    <location>
        <begin position="662"/>
        <end position="682"/>
    </location>
</feature>
<feature type="compositionally biased region" description="Polar residues" evidence="1">
    <location>
        <begin position="671"/>
        <end position="682"/>
    </location>
</feature>
<reference evidence="3 4" key="1">
    <citation type="journal article" date="2023" name="BMC Biol.">
        <title>The compact genome of the sponge Oopsacas minuta (Hexactinellida) is lacking key metazoan core genes.</title>
        <authorList>
            <person name="Santini S."/>
            <person name="Schenkelaars Q."/>
            <person name="Jourda C."/>
            <person name="Duchesne M."/>
            <person name="Belahbib H."/>
            <person name="Rocher C."/>
            <person name="Selva M."/>
            <person name="Riesgo A."/>
            <person name="Vervoort M."/>
            <person name="Leys S.P."/>
            <person name="Kodjabachian L."/>
            <person name="Le Bivic A."/>
            <person name="Borchiellini C."/>
            <person name="Claverie J.M."/>
            <person name="Renard E."/>
        </authorList>
    </citation>
    <scope>NUCLEOTIDE SEQUENCE [LARGE SCALE GENOMIC DNA]</scope>
    <source>
        <strain evidence="3">SPO-2</strain>
    </source>
</reference>
<evidence type="ECO:0000313" key="4">
    <source>
        <dbReference type="Proteomes" id="UP001165289"/>
    </source>
</evidence>
<dbReference type="EMBL" id="JAKMXF010000343">
    <property type="protein sequence ID" value="KAI6647342.1"/>
    <property type="molecule type" value="Genomic_DNA"/>
</dbReference>
<dbReference type="Pfam" id="PF02338">
    <property type="entry name" value="OTU"/>
    <property type="match status" value="1"/>
</dbReference>
<comment type="caution">
    <text evidence="3">The sequence shown here is derived from an EMBL/GenBank/DDBJ whole genome shotgun (WGS) entry which is preliminary data.</text>
</comment>
<dbReference type="PANTHER" id="PTHR14843">
    <property type="entry name" value="DEUBIQUITINATING PROTEIN VCIP135"/>
    <property type="match status" value="1"/>
</dbReference>
<name>A0AAV7JEX1_9METZ</name>